<proteinExistence type="predicted"/>
<dbReference type="HOGENOM" id="CLU_122253_0_0_0"/>
<evidence type="ECO:0000313" key="2">
    <source>
        <dbReference type="EMBL" id="AFL90312.1"/>
    </source>
</evidence>
<evidence type="ECO:0000259" key="1">
    <source>
        <dbReference type="Pfam" id="PF14016"/>
    </source>
</evidence>
<dbReference type="Proteomes" id="UP000006056">
    <property type="component" value="Chromosome"/>
</dbReference>
<name>I3ZM44_TERRK</name>
<accession>I3ZM44</accession>
<evidence type="ECO:0000313" key="3">
    <source>
        <dbReference type="Proteomes" id="UP000006056"/>
    </source>
</evidence>
<dbReference type="PROSITE" id="PS51257">
    <property type="entry name" value="PROKAR_LIPOPROTEIN"/>
    <property type="match status" value="1"/>
</dbReference>
<organism evidence="2 3">
    <name type="scientific">Terriglobus roseus (strain DSM 18391 / NRRL B-41598 / KBS 63)</name>
    <dbReference type="NCBI Taxonomy" id="926566"/>
    <lineage>
        <taxon>Bacteria</taxon>
        <taxon>Pseudomonadati</taxon>
        <taxon>Acidobacteriota</taxon>
        <taxon>Terriglobia</taxon>
        <taxon>Terriglobales</taxon>
        <taxon>Acidobacteriaceae</taxon>
        <taxon>Terriglobus</taxon>
    </lineage>
</organism>
<dbReference type="EMBL" id="CP003379">
    <property type="protein sequence ID" value="AFL90312.1"/>
    <property type="molecule type" value="Genomic_DNA"/>
</dbReference>
<sequence length="191" mass="19930">MKTFTSITAMALLAVVTQGCGEKAAQPARAVPTAALKAPAPTGDCAASEIKLTFDGRDGEYTGMSHDGTLMVLRNTSARTCRVPKRPQLTFTDAAGKPVAVQVNVPRGMHPGPVLVPVTLGPGTTAQSTLRWVVGPVYDKNTCADTARASITLPGGQASANLHMHVCGQTGSPLEFEEEWLQLSSEANTQG</sequence>
<feature type="domain" description="DUF4232" evidence="1">
    <location>
        <begin position="45"/>
        <end position="163"/>
    </location>
</feature>
<keyword evidence="3" id="KW-1185">Reference proteome</keyword>
<dbReference type="STRING" id="926566.Terro_4105"/>
<protein>
    <recommendedName>
        <fullName evidence="1">DUF4232 domain-containing protein</fullName>
    </recommendedName>
</protein>
<dbReference type="KEGG" id="trs:Terro_4105"/>
<dbReference type="AlphaFoldDB" id="I3ZM44"/>
<dbReference type="OrthoDB" id="26727at2"/>
<dbReference type="RefSeq" id="WP_014787572.1">
    <property type="nucleotide sequence ID" value="NC_018014.1"/>
</dbReference>
<gene>
    <name evidence="2" type="ordered locus">Terro_4105</name>
</gene>
<dbReference type="InterPro" id="IPR025326">
    <property type="entry name" value="DUF4232"/>
</dbReference>
<dbReference type="eggNOG" id="ENOG503370D">
    <property type="taxonomic scope" value="Bacteria"/>
</dbReference>
<reference evidence="2 3" key="1">
    <citation type="submission" date="2012-06" db="EMBL/GenBank/DDBJ databases">
        <title>Complete genome of Terriglobus roseus DSM 18391.</title>
        <authorList>
            <consortium name="US DOE Joint Genome Institute (JGI-PGF)"/>
            <person name="Lucas S."/>
            <person name="Copeland A."/>
            <person name="Lapidus A."/>
            <person name="Glavina del Rio T."/>
            <person name="Dalin E."/>
            <person name="Tice H."/>
            <person name="Bruce D."/>
            <person name="Goodwin L."/>
            <person name="Pitluck S."/>
            <person name="Peters L."/>
            <person name="Mikhailova N."/>
            <person name="Munk A.C.C."/>
            <person name="Kyrpides N."/>
            <person name="Mavromatis K."/>
            <person name="Ivanova N."/>
            <person name="Brettin T."/>
            <person name="Detter J.C."/>
            <person name="Han C."/>
            <person name="Larimer F."/>
            <person name="Land M."/>
            <person name="Hauser L."/>
            <person name="Markowitz V."/>
            <person name="Cheng J.-F."/>
            <person name="Hugenholtz P."/>
            <person name="Woyke T."/>
            <person name="Wu D."/>
            <person name="Brambilla E."/>
            <person name="Klenk H.-P."/>
            <person name="Eisen J.A."/>
        </authorList>
    </citation>
    <scope>NUCLEOTIDE SEQUENCE [LARGE SCALE GENOMIC DNA]</scope>
    <source>
        <strain evidence="3">DSM 18391 / NRRL B-41598 / KBS 63</strain>
    </source>
</reference>
<dbReference type="Pfam" id="PF14016">
    <property type="entry name" value="DUF4232"/>
    <property type="match status" value="1"/>
</dbReference>